<evidence type="ECO:0000259" key="4">
    <source>
        <dbReference type="PROSITE" id="PS51194"/>
    </source>
</evidence>
<sequence>MPAADPVDLLRATGARDGRLVHLEVIEGRAGRTADWPQWADPDLVEGYRRLGVAQPWQHQVLAADAVHAGRHTVLATGTGSGKSLAAWLPAVTAVRSDHRERAAATGIAGHRRRPSTLYLSPTKALAADQLAGLERLLAAAQVRDVRVATCDGDTALTERDWIRDHADVVLSNPDFLHFSLLPAHRRWQRLLKGLRYVVVDECHAYRGVLGAHVALVLRRLLRLARSYGADPTVVAASATTAEPALTAARLVGVAPEEITAVTEDTAPAGRRTIALWQPALTEGWPAEGVDLPARAEQDEPFTGEVDGPRRSATAETADLLADLVTAGARSLAFVRSRYGTEVVAEQTRRHLREVDGELAGRVAAYRGGYLPEERRALEEDLRTGELLALATTNALELGVDVSGLDAVVMAGWPGTRVSMWQQAGRAGRAGTDGVAVLVASEDPLDAFVVHHPETIFGVEATTFDPTNPYVLAPHLCAAAAELPLSDADLPLFGLPDEALPAELERRGLLRRRPRGWFWNIARPERPQDLTDLRGGGEPPVQIVESGTGAVLGTVDGARADATVHPGAVYLHQGRTFVVEDLEDDVALVHEETDLAYRTKARSESSVRILSVRREQTWGSGREGEPAEVTWRFGDVEVTSRVTGYDRRRLPGLEIVGSYPLDMPERVLPTTAVWWTLSAEACAEAGVGKDALPGALHAAEHASIGLLPLLATCDRWDIGGLSTALHPQTGVPTVFVHDGYPGGAGFAERGYRAALEWVRATRDAIVSCGCADGCPACVQSPKCGNGNSPLDKAGAITVLSLLLRSAPA</sequence>
<feature type="domain" description="Helicase C-terminal" evidence="4">
    <location>
        <begin position="319"/>
        <end position="475"/>
    </location>
</feature>
<dbReference type="PANTHER" id="PTHR47957:SF3">
    <property type="entry name" value="ATP-DEPENDENT HELICASE HRQ1"/>
    <property type="match status" value="1"/>
</dbReference>
<evidence type="ECO:0000256" key="1">
    <source>
        <dbReference type="ARBA" id="ARBA00022741"/>
    </source>
</evidence>
<keyword evidence="1" id="KW-0547">Nucleotide-binding</keyword>
<evidence type="ECO:0000259" key="3">
    <source>
        <dbReference type="PROSITE" id="PS51192"/>
    </source>
</evidence>
<organism evidence="5 6">
    <name type="scientific">Georgenia deserti</name>
    <dbReference type="NCBI Taxonomy" id="2093781"/>
    <lineage>
        <taxon>Bacteria</taxon>
        <taxon>Bacillati</taxon>
        <taxon>Actinomycetota</taxon>
        <taxon>Actinomycetes</taxon>
        <taxon>Micrococcales</taxon>
        <taxon>Bogoriellaceae</taxon>
        <taxon>Georgenia</taxon>
    </lineage>
</organism>
<dbReference type="SUPFAM" id="SSF52540">
    <property type="entry name" value="P-loop containing nucleoside triphosphate hydrolases"/>
    <property type="match status" value="1"/>
</dbReference>
<dbReference type="SMART" id="SM00487">
    <property type="entry name" value="DEXDc"/>
    <property type="match status" value="1"/>
</dbReference>
<dbReference type="SMART" id="SM00490">
    <property type="entry name" value="HELICc"/>
    <property type="match status" value="1"/>
</dbReference>
<dbReference type="Pfam" id="PF09369">
    <property type="entry name" value="MZB"/>
    <property type="match status" value="1"/>
</dbReference>
<dbReference type="EMBL" id="JBHUEE010000014">
    <property type="protein sequence ID" value="MFD1719839.1"/>
    <property type="molecule type" value="Genomic_DNA"/>
</dbReference>
<dbReference type="InterPro" id="IPR018973">
    <property type="entry name" value="MZB"/>
</dbReference>
<dbReference type="PROSITE" id="PS51192">
    <property type="entry name" value="HELICASE_ATP_BIND_1"/>
    <property type="match status" value="1"/>
</dbReference>
<keyword evidence="5" id="KW-0378">Hydrolase</keyword>
<reference evidence="6" key="1">
    <citation type="journal article" date="2019" name="Int. J. Syst. Evol. Microbiol.">
        <title>The Global Catalogue of Microorganisms (GCM) 10K type strain sequencing project: providing services to taxonomists for standard genome sequencing and annotation.</title>
        <authorList>
            <consortium name="The Broad Institute Genomics Platform"/>
            <consortium name="The Broad Institute Genome Sequencing Center for Infectious Disease"/>
            <person name="Wu L."/>
            <person name="Ma J."/>
        </authorList>
    </citation>
    <scope>NUCLEOTIDE SEQUENCE [LARGE SCALE GENOMIC DNA]</scope>
    <source>
        <strain evidence="6">JCM 17130</strain>
    </source>
</reference>
<dbReference type="EC" id="3.6.4.-" evidence="5"/>
<dbReference type="PROSITE" id="PS51194">
    <property type="entry name" value="HELICASE_CTER"/>
    <property type="match status" value="1"/>
</dbReference>
<keyword evidence="6" id="KW-1185">Reference proteome</keyword>
<dbReference type="GO" id="GO:0004386">
    <property type="term" value="F:helicase activity"/>
    <property type="evidence" value="ECO:0007669"/>
    <property type="project" value="UniProtKB-KW"/>
</dbReference>
<dbReference type="GO" id="GO:0016787">
    <property type="term" value="F:hydrolase activity"/>
    <property type="evidence" value="ECO:0007669"/>
    <property type="project" value="UniProtKB-KW"/>
</dbReference>
<dbReference type="CDD" id="cd18797">
    <property type="entry name" value="SF2_C_Hrq"/>
    <property type="match status" value="1"/>
</dbReference>
<dbReference type="InterPro" id="IPR001650">
    <property type="entry name" value="Helicase_C-like"/>
</dbReference>
<gene>
    <name evidence="5" type="ORF">ACFSE6_18515</name>
</gene>
<evidence type="ECO:0000256" key="2">
    <source>
        <dbReference type="ARBA" id="ARBA00022840"/>
    </source>
</evidence>
<keyword evidence="2" id="KW-0067">ATP-binding</keyword>
<dbReference type="Pfam" id="PF00271">
    <property type="entry name" value="Helicase_C"/>
    <property type="match status" value="1"/>
</dbReference>
<proteinExistence type="predicted"/>
<protein>
    <submittedName>
        <fullName evidence="5">DEAD/DEAH box helicase</fullName>
        <ecNumber evidence="5">3.6.4.-</ecNumber>
    </submittedName>
</protein>
<evidence type="ECO:0000313" key="6">
    <source>
        <dbReference type="Proteomes" id="UP001597277"/>
    </source>
</evidence>
<dbReference type="Pfam" id="PF22982">
    <property type="entry name" value="WHD_HRQ1"/>
    <property type="match status" value="1"/>
</dbReference>
<dbReference type="Gene3D" id="3.40.50.300">
    <property type="entry name" value="P-loop containing nucleotide triphosphate hydrolases"/>
    <property type="match status" value="2"/>
</dbReference>
<dbReference type="Pfam" id="PF00270">
    <property type="entry name" value="DEAD"/>
    <property type="match status" value="1"/>
</dbReference>
<dbReference type="NCBIfam" id="TIGR03817">
    <property type="entry name" value="DECH_helic"/>
    <property type="match status" value="1"/>
</dbReference>
<name>A0ABW4L9K7_9MICO</name>
<accession>A0ABW4L9K7</accession>
<feature type="domain" description="Helicase ATP-binding" evidence="3">
    <location>
        <begin position="64"/>
        <end position="259"/>
    </location>
</feature>
<dbReference type="InterPro" id="IPR027417">
    <property type="entry name" value="P-loop_NTPase"/>
</dbReference>
<dbReference type="InterPro" id="IPR011545">
    <property type="entry name" value="DEAD/DEAH_box_helicase_dom"/>
</dbReference>
<evidence type="ECO:0000313" key="5">
    <source>
        <dbReference type="EMBL" id="MFD1719839.1"/>
    </source>
</evidence>
<comment type="caution">
    <text evidence="5">The sequence shown here is derived from an EMBL/GenBank/DDBJ whole genome shotgun (WGS) entry which is preliminary data.</text>
</comment>
<dbReference type="InterPro" id="IPR022307">
    <property type="entry name" value="Helicase_put_actinobac"/>
</dbReference>
<dbReference type="PANTHER" id="PTHR47957">
    <property type="entry name" value="ATP-DEPENDENT HELICASE HRQ1"/>
    <property type="match status" value="1"/>
</dbReference>
<dbReference type="Proteomes" id="UP001597277">
    <property type="component" value="Unassembled WGS sequence"/>
</dbReference>
<keyword evidence="5" id="KW-0347">Helicase</keyword>
<dbReference type="InterPro" id="IPR014001">
    <property type="entry name" value="Helicase_ATP-bd"/>
</dbReference>
<dbReference type="RefSeq" id="WP_388010932.1">
    <property type="nucleotide sequence ID" value="NZ_JBHUEE010000014.1"/>
</dbReference>
<dbReference type="InterPro" id="IPR055227">
    <property type="entry name" value="HRQ1_WHD"/>
</dbReference>